<evidence type="ECO:0000313" key="2">
    <source>
        <dbReference type="EMBL" id="VAW60703.1"/>
    </source>
</evidence>
<protein>
    <recommendedName>
        <fullName evidence="1">Wadjet protein JetD C-terminal domain-containing protein</fullName>
    </recommendedName>
</protein>
<dbReference type="AlphaFoldDB" id="A0A3B0X8J5"/>
<reference evidence="2" key="1">
    <citation type="submission" date="2018-06" db="EMBL/GenBank/DDBJ databases">
        <authorList>
            <person name="Zhirakovskaya E."/>
        </authorList>
    </citation>
    <scope>NUCLEOTIDE SEQUENCE</scope>
</reference>
<organism evidence="2">
    <name type="scientific">hydrothermal vent metagenome</name>
    <dbReference type="NCBI Taxonomy" id="652676"/>
    <lineage>
        <taxon>unclassified sequences</taxon>
        <taxon>metagenomes</taxon>
        <taxon>ecological metagenomes</taxon>
    </lineage>
</organism>
<dbReference type="Pfam" id="PF09983">
    <property type="entry name" value="JetD_C"/>
    <property type="match status" value="1"/>
</dbReference>
<evidence type="ECO:0000259" key="1">
    <source>
        <dbReference type="Pfam" id="PF09983"/>
    </source>
</evidence>
<accession>A0A3B0X8J5</accession>
<dbReference type="EMBL" id="UOFG01000129">
    <property type="protein sequence ID" value="VAW60703.1"/>
    <property type="molecule type" value="Genomic_DNA"/>
</dbReference>
<feature type="domain" description="Wadjet protein JetD C-terminal" evidence="1">
    <location>
        <begin position="207"/>
        <end position="327"/>
    </location>
</feature>
<gene>
    <name evidence="2" type="ORF">MNBD_GAMMA11-1847</name>
</gene>
<dbReference type="InterPro" id="IPR024534">
    <property type="entry name" value="JetD_C"/>
</dbReference>
<sequence>MADNESNILPQKPPWLEDQPEIKALLDKAIDRLNKNAAGKLGFTLKPTTLSGLFKQDEKADLTWSLLKTLFEGELAIFSFHEDRKRNHLDAIYTGARIRFIPEAEATVRQWLNRPVSESEPEKWKQRVNNSREQFPGDISRLSTSRIRVKGKTPEDILNGFIEIRKYAENETSTKKLTLRSLSARCFWQDSKFLDNKEELLTLLYPQLKIITRPVIVNAMLPQKIQGVLFIENQDSYTQGITGDPDTLQHLALIYTAGFKLSAERIRSHNEASFHYQGKTHNKEAEQLTDWWYGSQKQDWPVYFWGDLDYAGMDILKKLKQRFDDVQAWQPGYQPMLECLLKGGGHTPEATGKQDQKDTGETGCNYADKQLLPALRKTGRFIDQEWVYQ</sequence>
<name>A0A3B0X8J5_9ZZZZ</name>
<proteinExistence type="predicted"/>